<evidence type="ECO:0000256" key="1">
    <source>
        <dbReference type="SAM" id="SignalP"/>
    </source>
</evidence>
<protein>
    <recommendedName>
        <fullName evidence="4">DUF2946 domain-containing protein</fullName>
    </recommendedName>
</protein>
<feature type="chain" id="PRO_5045644106" description="DUF2946 domain-containing protein" evidence="1">
    <location>
        <begin position="33"/>
        <end position="120"/>
    </location>
</feature>
<dbReference type="Proteomes" id="UP001230035">
    <property type="component" value="Unassembled WGS sequence"/>
</dbReference>
<keyword evidence="1" id="KW-0732">Signal</keyword>
<organism evidence="2 3">
    <name type="scientific">Flavobacterium sedimenticola</name>
    <dbReference type="NCBI Taxonomy" id="3043286"/>
    <lineage>
        <taxon>Bacteria</taxon>
        <taxon>Pseudomonadati</taxon>
        <taxon>Bacteroidota</taxon>
        <taxon>Flavobacteriia</taxon>
        <taxon>Flavobacteriales</taxon>
        <taxon>Flavobacteriaceae</taxon>
        <taxon>Flavobacterium</taxon>
    </lineage>
</organism>
<accession>A0ABT6XM36</accession>
<dbReference type="RefSeq" id="WP_283237607.1">
    <property type="nucleotide sequence ID" value="NZ_JASGBP010000001.1"/>
</dbReference>
<evidence type="ECO:0008006" key="4">
    <source>
        <dbReference type="Google" id="ProtNLM"/>
    </source>
</evidence>
<keyword evidence="3" id="KW-1185">Reference proteome</keyword>
<gene>
    <name evidence="2" type="ORF">QHT84_00670</name>
</gene>
<evidence type="ECO:0000313" key="2">
    <source>
        <dbReference type="EMBL" id="MDI9255917.1"/>
    </source>
</evidence>
<sequence>MRRKLRLVNAAMGLMILLAILFQAAHSFNHLAKQFSKTHCHHIYHDHQTELHHGHDGLEKCFTCEFAFSHSIKTEGEALSFVPKLFFTQPVFGNNSENIPFFKGSSFLLRGPPGVVLFLT</sequence>
<dbReference type="EMBL" id="JASGBP010000001">
    <property type="protein sequence ID" value="MDI9255917.1"/>
    <property type="molecule type" value="Genomic_DNA"/>
</dbReference>
<feature type="signal peptide" evidence="1">
    <location>
        <begin position="1"/>
        <end position="32"/>
    </location>
</feature>
<name>A0ABT6XM36_9FLAO</name>
<proteinExistence type="predicted"/>
<evidence type="ECO:0000313" key="3">
    <source>
        <dbReference type="Proteomes" id="UP001230035"/>
    </source>
</evidence>
<reference evidence="2 3" key="1">
    <citation type="submission" date="2023-05" db="EMBL/GenBank/DDBJ databases">
        <title>Flavobacterium sedimenti sp. nov., isolated from the sediment.</title>
        <authorList>
            <person name="Wu N."/>
        </authorList>
    </citation>
    <scope>NUCLEOTIDE SEQUENCE [LARGE SCALE GENOMIC DNA]</scope>
    <source>
        <strain evidence="2 3">YZ-48</strain>
    </source>
</reference>
<comment type="caution">
    <text evidence="2">The sequence shown here is derived from an EMBL/GenBank/DDBJ whole genome shotgun (WGS) entry which is preliminary data.</text>
</comment>